<gene>
    <name evidence="5" type="ORF">DW860_16415</name>
    <name evidence="4" type="ORF">DW957_02855</name>
    <name evidence="3" type="ORF">DXB12_12685</name>
    <name evidence="2" type="ORF">DXD10_10405</name>
    <name evidence="1" type="ORF">DXD84_03110</name>
</gene>
<dbReference type="Proteomes" id="UP000284962">
    <property type="component" value="Unassembled WGS sequence"/>
</dbReference>
<name>A0A3E4F8W6_9FIRM</name>
<dbReference type="EMBL" id="QSQQ01000013">
    <property type="protein sequence ID" value="RGK46893.1"/>
    <property type="molecule type" value="Genomic_DNA"/>
</dbReference>
<dbReference type="Proteomes" id="UP000284742">
    <property type="component" value="Unassembled WGS sequence"/>
</dbReference>
<evidence type="ECO:0000313" key="6">
    <source>
        <dbReference type="Proteomes" id="UP000260664"/>
    </source>
</evidence>
<sequence>MRERIRVTESGRSRLMDTDELKAYTNIGRNNAIKLGKECGAEVKIGRRILWDRVKVDQYINGLTGVK</sequence>
<evidence type="ECO:0000313" key="2">
    <source>
        <dbReference type="EMBL" id="RGK46893.1"/>
    </source>
</evidence>
<evidence type="ECO:0000313" key="5">
    <source>
        <dbReference type="EMBL" id="RHC02246.1"/>
    </source>
</evidence>
<evidence type="ECO:0008006" key="11">
    <source>
        <dbReference type="Google" id="ProtNLM"/>
    </source>
</evidence>
<evidence type="ECO:0000313" key="7">
    <source>
        <dbReference type="Proteomes" id="UP000261055"/>
    </source>
</evidence>
<dbReference type="EMBL" id="QSOI01000003">
    <property type="protein sequence ID" value="RGI85702.1"/>
    <property type="molecule type" value="Genomic_DNA"/>
</dbReference>
<evidence type="ECO:0000313" key="8">
    <source>
        <dbReference type="Proteomes" id="UP000261208"/>
    </source>
</evidence>
<evidence type="ECO:0000313" key="4">
    <source>
        <dbReference type="EMBL" id="RHA01739.1"/>
    </source>
</evidence>
<accession>A0A3E4F8W6</accession>
<keyword evidence="7" id="KW-1185">Reference proteome</keyword>
<comment type="caution">
    <text evidence="1">The sequence shown here is derived from an EMBL/GenBank/DDBJ whole genome shotgun (WGS) entry which is preliminary data.</text>
</comment>
<dbReference type="EMBL" id="QSHK01000024">
    <property type="protein sequence ID" value="RHC02246.1"/>
    <property type="molecule type" value="Genomic_DNA"/>
</dbReference>
<evidence type="ECO:0000313" key="9">
    <source>
        <dbReference type="Proteomes" id="UP000284742"/>
    </source>
</evidence>
<organism evidence="1 6">
    <name type="scientific">Dorea formicigenerans</name>
    <dbReference type="NCBI Taxonomy" id="39486"/>
    <lineage>
        <taxon>Bacteria</taxon>
        <taxon>Bacillati</taxon>
        <taxon>Bacillota</taxon>
        <taxon>Clostridia</taxon>
        <taxon>Lachnospirales</taxon>
        <taxon>Lachnospiraceae</taxon>
        <taxon>Dorea</taxon>
    </lineage>
</organism>
<dbReference type="RefSeq" id="WP_117494418.1">
    <property type="nucleotide sequence ID" value="NZ_QSHK01000024.1"/>
</dbReference>
<proteinExistence type="predicted"/>
<dbReference type="Proteomes" id="UP000260664">
    <property type="component" value="Unassembled WGS sequence"/>
</dbReference>
<dbReference type="EMBL" id="QSVQ01000017">
    <property type="protein sequence ID" value="RGO48266.1"/>
    <property type="molecule type" value="Genomic_DNA"/>
</dbReference>
<dbReference type="AlphaFoldDB" id="A0A3E4F8W6"/>
<evidence type="ECO:0000313" key="10">
    <source>
        <dbReference type="Proteomes" id="UP000284962"/>
    </source>
</evidence>
<dbReference type="EMBL" id="QSEW01000002">
    <property type="protein sequence ID" value="RHA01739.1"/>
    <property type="molecule type" value="Genomic_DNA"/>
</dbReference>
<protein>
    <recommendedName>
        <fullName evidence="11">DNA-binding protein</fullName>
    </recommendedName>
</protein>
<reference evidence="6 7" key="1">
    <citation type="submission" date="2018-08" db="EMBL/GenBank/DDBJ databases">
        <title>A genome reference for cultivated species of the human gut microbiota.</title>
        <authorList>
            <person name="Zou Y."/>
            <person name="Xue W."/>
            <person name="Luo G."/>
        </authorList>
    </citation>
    <scope>NUCLEOTIDE SEQUENCE [LARGE SCALE GENOMIC DNA]</scope>
    <source>
        <strain evidence="5 9">AM37-5</strain>
        <strain evidence="4 10">AM46-16</strain>
        <strain evidence="3 7">OM02-12</strain>
        <strain evidence="2 8">TF11-11</strain>
        <strain evidence="1 6">TM09-19AC</strain>
    </source>
</reference>
<evidence type="ECO:0000313" key="3">
    <source>
        <dbReference type="EMBL" id="RGO48266.1"/>
    </source>
</evidence>
<dbReference type="Proteomes" id="UP000261055">
    <property type="component" value="Unassembled WGS sequence"/>
</dbReference>
<evidence type="ECO:0000313" key="1">
    <source>
        <dbReference type="EMBL" id="RGI85702.1"/>
    </source>
</evidence>
<dbReference type="Proteomes" id="UP000261208">
    <property type="component" value="Unassembled WGS sequence"/>
</dbReference>